<dbReference type="AlphaFoldDB" id="A0A381T125"/>
<sequence>MVKFIVLMVLFSGVLHVSVAEASYINTKTPIATGINMIIVKNLGCSTILPNRIQFEIFNHSASTIWAKMKIQVLNKEGDIIDRSFLPITLSPGSMRKYDSILLVCSTNNQYDFGFADYKLISPNKI</sequence>
<accession>A0A381T125</accession>
<name>A0A381T125_9ZZZZ</name>
<protein>
    <submittedName>
        <fullName evidence="1">Uncharacterized protein</fullName>
    </submittedName>
</protein>
<evidence type="ECO:0000313" key="1">
    <source>
        <dbReference type="EMBL" id="SVA09258.1"/>
    </source>
</evidence>
<dbReference type="EMBL" id="UINC01003789">
    <property type="protein sequence ID" value="SVA09258.1"/>
    <property type="molecule type" value="Genomic_DNA"/>
</dbReference>
<gene>
    <name evidence="1" type="ORF">METZ01_LOCUS62112</name>
</gene>
<reference evidence="1" key="1">
    <citation type="submission" date="2018-05" db="EMBL/GenBank/DDBJ databases">
        <authorList>
            <person name="Lanie J.A."/>
            <person name="Ng W.-L."/>
            <person name="Kazmierczak K.M."/>
            <person name="Andrzejewski T.M."/>
            <person name="Davidsen T.M."/>
            <person name="Wayne K.J."/>
            <person name="Tettelin H."/>
            <person name="Glass J.I."/>
            <person name="Rusch D."/>
            <person name="Podicherti R."/>
            <person name="Tsui H.-C.T."/>
            <person name="Winkler M.E."/>
        </authorList>
    </citation>
    <scope>NUCLEOTIDE SEQUENCE</scope>
</reference>
<proteinExistence type="predicted"/>
<organism evidence="1">
    <name type="scientific">marine metagenome</name>
    <dbReference type="NCBI Taxonomy" id="408172"/>
    <lineage>
        <taxon>unclassified sequences</taxon>
        <taxon>metagenomes</taxon>
        <taxon>ecological metagenomes</taxon>
    </lineage>
</organism>